<dbReference type="PANTHER" id="PTHR48209:SF2">
    <property type="entry name" value="FI24008P1"/>
    <property type="match status" value="1"/>
</dbReference>
<protein>
    <submittedName>
        <fullName evidence="2">Uncharacterized protein</fullName>
    </submittedName>
</protein>
<dbReference type="PANTHER" id="PTHR48209">
    <property type="entry name" value="AGL056WP"/>
    <property type="match status" value="1"/>
</dbReference>
<feature type="compositionally biased region" description="Polar residues" evidence="1">
    <location>
        <begin position="576"/>
        <end position="588"/>
    </location>
</feature>
<accession>A0A226DAZ4</accession>
<keyword evidence="3" id="KW-1185">Reference proteome</keyword>
<gene>
    <name evidence="2" type="ORF">Fcan01_23539</name>
</gene>
<feature type="compositionally biased region" description="Polar residues" evidence="1">
    <location>
        <begin position="698"/>
        <end position="710"/>
    </location>
</feature>
<evidence type="ECO:0000313" key="2">
    <source>
        <dbReference type="EMBL" id="OXA41897.1"/>
    </source>
</evidence>
<comment type="caution">
    <text evidence="2">The sequence shown here is derived from an EMBL/GenBank/DDBJ whole genome shotgun (WGS) entry which is preliminary data.</text>
</comment>
<feature type="region of interest" description="Disordered" evidence="1">
    <location>
        <begin position="562"/>
        <end position="710"/>
    </location>
</feature>
<dbReference type="AlphaFoldDB" id="A0A226DAZ4"/>
<organism evidence="2 3">
    <name type="scientific">Folsomia candida</name>
    <name type="common">Springtail</name>
    <dbReference type="NCBI Taxonomy" id="158441"/>
    <lineage>
        <taxon>Eukaryota</taxon>
        <taxon>Metazoa</taxon>
        <taxon>Ecdysozoa</taxon>
        <taxon>Arthropoda</taxon>
        <taxon>Hexapoda</taxon>
        <taxon>Collembola</taxon>
        <taxon>Entomobryomorpha</taxon>
        <taxon>Isotomoidea</taxon>
        <taxon>Isotomidae</taxon>
        <taxon>Proisotominae</taxon>
        <taxon>Folsomia</taxon>
    </lineage>
</organism>
<evidence type="ECO:0000256" key="1">
    <source>
        <dbReference type="SAM" id="MobiDB-lite"/>
    </source>
</evidence>
<feature type="region of interest" description="Disordered" evidence="1">
    <location>
        <begin position="440"/>
        <end position="526"/>
    </location>
</feature>
<feature type="compositionally biased region" description="Basic residues" evidence="1">
    <location>
        <begin position="498"/>
        <end position="507"/>
    </location>
</feature>
<feature type="compositionally biased region" description="Acidic residues" evidence="1">
    <location>
        <begin position="602"/>
        <end position="616"/>
    </location>
</feature>
<dbReference type="EMBL" id="LNIX01000028">
    <property type="protein sequence ID" value="OXA41897.1"/>
    <property type="molecule type" value="Genomic_DNA"/>
</dbReference>
<feature type="compositionally biased region" description="Basic and acidic residues" evidence="1">
    <location>
        <begin position="157"/>
        <end position="173"/>
    </location>
</feature>
<dbReference type="Proteomes" id="UP000198287">
    <property type="component" value="Unassembled WGS sequence"/>
</dbReference>
<proteinExistence type="predicted"/>
<reference evidence="2 3" key="1">
    <citation type="submission" date="2015-12" db="EMBL/GenBank/DDBJ databases">
        <title>The genome of Folsomia candida.</title>
        <authorList>
            <person name="Faddeeva A."/>
            <person name="Derks M.F."/>
            <person name="Anvar Y."/>
            <person name="Smit S."/>
            <person name="Van Straalen N."/>
            <person name="Roelofs D."/>
        </authorList>
    </citation>
    <scope>NUCLEOTIDE SEQUENCE [LARGE SCALE GENOMIC DNA]</scope>
    <source>
        <strain evidence="2 3">VU population</strain>
        <tissue evidence="2">Whole body</tissue>
    </source>
</reference>
<feature type="compositionally biased region" description="Acidic residues" evidence="1">
    <location>
        <begin position="174"/>
        <end position="188"/>
    </location>
</feature>
<sequence length="710" mass="80755">MRYLWNLNLFKNGGVILFVLLIWVNVSAASFPQKITPSSLEQPGMRQLLQLVIQDKELSKPESLKSKSSIQKSRKTVEHHFTESKKLKSENLKSSLFRTDILRQELSKESQENCLAKLLCGPGHVIPPPQRQNASVLSDYALLVKEFLDIFSDDPIDDKPKPKPEKTDNKANDEGDSEEDDANDDDDDGARSGEKFVNITGSIVSDSDDELITTTSSTSTVTSITTGATITDLHTPTSSTLKLVNEYEDDPDNIQKITLEEVISDDAKSARKSRKIKTPHQLVFGKPKLSKYINRKIRQMKFATLPTEKLRIAGKIATKLRQPRQCREFQSVASEILTTCPLTAEVVRYFNSNLKNGSQIALLKQTYNSSQGGLVVLNDRGGVPHPYFLDNSPIVANTYINTDLKNPSVGERYPLEDIQHPIYENAFPSKFNYNSVSLTEKKKTKKSEKSKEDDEESDEERDDEEEEEGDEDDEQNDDNEIENDDDDEEYERHEKISRYRTRVKPTKNTKIITKTAPTPAPKSDLPKGIIKVYGVAQPSIDNEFSKISNQLGTGAIHLFDQDDLDDYLPHPGPATPIQQQDVVSSDKYTISKKPSKKVVVLDSDEEDENEEEEEDDLPSKRSPPFIKRENTRPHPQRLNPAYRRPHNFATTPSYGAFPAPRPEEYYHNGKPLRPRPRPPTPYKIPMTYRQNFRPRPQFPQNNNFRYNRFG</sequence>
<evidence type="ECO:0000313" key="3">
    <source>
        <dbReference type="Proteomes" id="UP000198287"/>
    </source>
</evidence>
<name>A0A226DAZ4_FOLCA</name>
<feature type="compositionally biased region" description="Acidic residues" evidence="1">
    <location>
        <begin position="453"/>
        <end position="489"/>
    </location>
</feature>
<feature type="region of interest" description="Disordered" evidence="1">
    <location>
        <begin position="153"/>
        <end position="199"/>
    </location>
</feature>
<feature type="compositionally biased region" description="Low complexity" evidence="1">
    <location>
        <begin position="508"/>
        <end position="517"/>
    </location>
</feature>